<organism evidence="1">
    <name type="scientific">marine sediment metagenome</name>
    <dbReference type="NCBI Taxonomy" id="412755"/>
    <lineage>
        <taxon>unclassified sequences</taxon>
        <taxon>metagenomes</taxon>
        <taxon>ecological metagenomes</taxon>
    </lineage>
</organism>
<gene>
    <name evidence="1" type="ORF">LCGC14_2085650</name>
</gene>
<protein>
    <submittedName>
        <fullName evidence="1">Uncharacterized protein</fullName>
    </submittedName>
</protein>
<name>A0A0F9HBB2_9ZZZZ</name>
<dbReference type="AlphaFoldDB" id="A0A0F9HBB2"/>
<accession>A0A0F9HBB2</accession>
<sequence length="105" mass="11326">MGAFDDRVKEGHQPITAFTVTSSTTALSYAEKKGNGDQREISSLKVQNQSSTGGENILISTDNGSSFFAVTPLATHEQSLNSGWELQIKSATGTPAYDLWFTVRP</sequence>
<comment type="caution">
    <text evidence="1">The sequence shown here is derived from an EMBL/GenBank/DDBJ whole genome shotgun (WGS) entry which is preliminary data.</text>
</comment>
<evidence type="ECO:0000313" key="1">
    <source>
        <dbReference type="EMBL" id="KKL72367.1"/>
    </source>
</evidence>
<proteinExistence type="predicted"/>
<dbReference type="EMBL" id="LAZR01025294">
    <property type="protein sequence ID" value="KKL72367.1"/>
    <property type="molecule type" value="Genomic_DNA"/>
</dbReference>
<reference evidence="1" key="1">
    <citation type="journal article" date="2015" name="Nature">
        <title>Complex archaea that bridge the gap between prokaryotes and eukaryotes.</title>
        <authorList>
            <person name="Spang A."/>
            <person name="Saw J.H."/>
            <person name="Jorgensen S.L."/>
            <person name="Zaremba-Niedzwiedzka K."/>
            <person name="Martijn J."/>
            <person name="Lind A.E."/>
            <person name="van Eijk R."/>
            <person name="Schleper C."/>
            <person name="Guy L."/>
            <person name="Ettema T.J."/>
        </authorList>
    </citation>
    <scope>NUCLEOTIDE SEQUENCE</scope>
</reference>